<name>A0A0F8ZUN2_9ZZZZ</name>
<comment type="caution">
    <text evidence="1">The sequence shown here is derived from an EMBL/GenBank/DDBJ whole genome shotgun (WGS) entry which is preliminary data.</text>
</comment>
<reference evidence="1" key="1">
    <citation type="journal article" date="2015" name="Nature">
        <title>Complex archaea that bridge the gap between prokaryotes and eukaryotes.</title>
        <authorList>
            <person name="Spang A."/>
            <person name="Saw J.H."/>
            <person name="Jorgensen S.L."/>
            <person name="Zaremba-Niedzwiedzka K."/>
            <person name="Martijn J."/>
            <person name="Lind A.E."/>
            <person name="van Eijk R."/>
            <person name="Schleper C."/>
            <person name="Guy L."/>
            <person name="Ettema T.J."/>
        </authorList>
    </citation>
    <scope>NUCLEOTIDE SEQUENCE</scope>
</reference>
<dbReference type="EMBL" id="LAZR01046006">
    <property type="protein sequence ID" value="KKK97537.1"/>
    <property type="molecule type" value="Genomic_DNA"/>
</dbReference>
<dbReference type="AlphaFoldDB" id="A0A0F8ZUN2"/>
<proteinExistence type="predicted"/>
<accession>A0A0F8ZUN2</accession>
<gene>
    <name evidence="1" type="ORF">LCGC14_2651770</name>
</gene>
<protein>
    <submittedName>
        <fullName evidence="1">Uncharacterized protein</fullName>
    </submittedName>
</protein>
<sequence length="180" mass="19136">MPIESVASLPKRDVRGGPALRQVDYLTEYIHRFEMGQVATDGVQYSALATVGTTAVEILNEVIDSGINIGLKTLEFGLTQKFTNRVAAFAGSMSYYWEVMQENVGTANWLPLTGTIAKGIGSGVGSLSEDTFSGFVTVGSLVSAPLRVRLTALGIRDANFTGEVKNSSFVRLIGATIPGV</sequence>
<evidence type="ECO:0000313" key="1">
    <source>
        <dbReference type="EMBL" id="KKK97537.1"/>
    </source>
</evidence>
<organism evidence="1">
    <name type="scientific">marine sediment metagenome</name>
    <dbReference type="NCBI Taxonomy" id="412755"/>
    <lineage>
        <taxon>unclassified sequences</taxon>
        <taxon>metagenomes</taxon>
        <taxon>ecological metagenomes</taxon>
    </lineage>
</organism>